<dbReference type="Proteomes" id="UP000031036">
    <property type="component" value="Unassembled WGS sequence"/>
</dbReference>
<dbReference type="InterPro" id="IPR042421">
    <property type="entry name" value="C3orf33-like"/>
</dbReference>
<dbReference type="PANTHER" id="PTHR28434:SF1">
    <property type="entry name" value="PROTEIN C3ORF33"/>
    <property type="match status" value="1"/>
</dbReference>
<dbReference type="InterPro" id="IPR035437">
    <property type="entry name" value="SNase_OB-fold_sf"/>
</dbReference>
<dbReference type="PANTHER" id="PTHR28434">
    <property type="entry name" value="PROTEIN C3ORF33"/>
    <property type="match status" value="1"/>
</dbReference>
<evidence type="ECO:0000313" key="3">
    <source>
        <dbReference type="Proteomes" id="UP000031036"/>
    </source>
</evidence>
<keyword evidence="3" id="KW-1185">Reference proteome</keyword>
<organism evidence="2 3">
    <name type="scientific">Toxocara canis</name>
    <name type="common">Canine roundworm</name>
    <dbReference type="NCBI Taxonomy" id="6265"/>
    <lineage>
        <taxon>Eukaryota</taxon>
        <taxon>Metazoa</taxon>
        <taxon>Ecdysozoa</taxon>
        <taxon>Nematoda</taxon>
        <taxon>Chromadorea</taxon>
        <taxon>Rhabditida</taxon>
        <taxon>Spirurina</taxon>
        <taxon>Ascaridomorpha</taxon>
        <taxon>Ascaridoidea</taxon>
        <taxon>Toxocaridae</taxon>
        <taxon>Toxocara</taxon>
    </lineage>
</organism>
<dbReference type="AlphaFoldDB" id="A0A0B2VAR6"/>
<dbReference type="STRING" id="6265.A0A0B2VAR6"/>
<keyword evidence="1" id="KW-0472">Membrane</keyword>
<reference evidence="2 3" key="1">
    <citation type="submission" date="2014-11" db="EMBL/GenBank/DDBJ databases">
        <title>Genetic blueprint of the zoonotic pathogen Toxocara canis.</title>
        <authorList>
            <person name="Zhu X.-Q."/>
            <person name="Korhonen P.K."/>
            <person name="Cai H."/>
            <person name="Young N.D."/>
            <person name="Nejsum P."/>
            <person name="von Samson-Himmelstjerna G."/>
            <person name="Boag P.R."/>
            <person name="Tan P."/>
            <person name="Li Q."/>
            <person name="Min J."/>
            <person name="Yang Y."/>
            <person name="Wang X."/>
            <person name="Fang X."/>
            <person name="Hall R.S."/>
            <person name="Hofmann A."/>
            <person name="Sternberg P.W."/>
            <person name="Jex A.R."/>
            <person name="Gasser R.B."/>
        </authorList>
    </citation>
    <scope>NUCLEOTIDE SEQUENCE [LARGE SCALE GENOMIC DNA]</scope>
    <source>
        <strain evidence="2">PN_DK_2014</strain>
    </source>
</reference>
<dbReference type="Gene3D" id="2.40.50.90">
    <property type="match status" value="1"/>
</dbReference>
<gene>
    <name evidence="2" type="ORF">Tcan_05245</name>
</gene>
<sequence>MGDTGGLEIAKGTPNDDQHVVLVDPIDRYSALIVRGTILGTGLVGLALFFRHSRLFARFEKASHIPDEVMRKELQLKGKVREVLPSGVLKVEHQPIVNIPRVLSFRKSTEPGTLSVRLAGLDLSPAGAEFLTKDLRLQNKEVKFTVIKPSDDHSDTVDADVTLRKSVFSRTNLNVELIRKGYAKVPALTQADHMQALQTVPAYSRLVSRLLLSEKVAERRGVGVWQRDTWVESIAAYPSQISQMVKSSALTRFVVLVGLVSKDVAVSGYRLSQQLYQTLVVFCGYLLHFYRAFGNAVDKMTALYSSAKNKIAKR</sequence>
<dbReference type="OMA" id="LFHKFQH"/>
<name>A0A0B2VAR6_TOXCA</name>
<comment type="caution">
    <text evidence="2">The sequence shown here is derived from an EMBL/GenBank/DDBJ whole genome shotgun (WGS) entry which is preliminary data.</text>
</comment>
<dbReference type="OrthoDB" id="6220511at2759"/>
<feature type="transmembrane region" description="Helical" evidence="1">
    <location>
        <begin position="29"/>
        <end position="50"/>
    </location>
</feature>
<dbReference type="EMBL" id="JPKZ01002076">
    <property type="protein sequence ID" value="KHN78598.1"/>
    <property type="molecule type" value="Genomic_DNA"/>
</dbReference>
<protein>
    <submittedName>
        <fullName evidence="2">Uncharacterized protein C3orf33</fullName>
    </submittedName>
</protein>
<keyword evidence="1" id="KW-0812">Transmembrane</keyword>
<dbReference type="GO" id="GO:0005615">
    <property type="term" value="C:extracellular space"/>
    <property type="evidence" value="ECO:0007669"/>
    <property type="project" value="TreeGrafter"/>
</dbReference>
<keyword evidence="1" id="KW-1133">Transmembrane helix</keyword>
<evidence type="ECO:0000256" key="1">
    <source>
        <dbReference type="SAM" id="Phobius"/>
    </source>
</evidence>
<accession>A0A0B2VAR6</accession>
<dbReference type="SUPFAM" id="SSF50199">
    <property type="entry name" value="Staphylococcal nuclease"/>
    <property type="match status" value="1"/>
</dbReference>
<proteinExistence type="predicted"/>
<evidence type="ECO:0000313" key="2">
    <source>
        <dbReference type="EMBL" id="KHN78598.1"/>
    </source>
</evidence>